<feature type="domain" description="Beta-lactamase-related" evidence="1">
    <location>
        <begin position="27"/>
        <end position="405"/>
    </location>
</feature>
<dbReference type="Gene3D" id="3.40.710.10">
    <property type="entry name" value="DD-peptidase/beta-lactamase superfamily"/>
    <property type="match status" value="1"/>
</dbReference>
<sequence>MPDLASSNRVDLNQRLEAILHTPGAELASLAVVIYAQGHIQYEGFFGYRWIDPQHPKHSLPVTAQTKFRVASISKLVTALAVMQLVERGLLALDADVSDVLGWRLRNPHWPEIPITLRMLLTHTSSLRDGGPYTFPPHVTLREVLSSGSLSNGNSPYFAGPVSHRNQAPGHYFSYCNLGFGVLGTLIESISGERFDRYVDRHILQPLGLDASFHVCNLSDEGIRNLATLYRRQHSGMWDASAPWVAQVDDLRGVRPAEPEALRRYRPGDNGTIFSPQGGLRISARDLIEIMKVFLHEGEGRDRHGMPVRLLRSESVRQMLTVQWRFDPHIGNGDPYGGLMRAWGLGVHLLTNAPADAYGLSDRLLSGESPHLWGHTGDAYGLLGALFFEPQQDVGFVYLIGGVGRDPETYKGVYSAFYRWEEEIQSAIWGAIGEHIVD</sequence>
<dbReference type="AlphaFoldDB" id="A0A7C1JY19"/>
<dbReference type="SUPFAM" id="SSF56601">
    <property type="entry name" value="beta-lactamase/transpeptidase-like"/>
    <property type="match status" value="1"/>
</dbReference>
<dbReference type="InterPro" id="IPR050789">
    <property type="entry name" value="Diverse_Enzym_Activities"/>
</dbReference>
<organism evidence="2">
    <name type="scientific">Caldilinea aerophila</name>
    <dbReference type="NCBI Taxonomy" id="133453"/>
    <lineage>
        <taxon>Bacteria</taxon>
        <taxon>Bacillati</taxon>
        <taxon>Chloroflexota</taxon>
        <taxon>Caldilineae</taxon>
        <taxon>Caldilineales</taxon>
        <taxon>Caldilineaceae</taxon>
        <taxon>Caldilinea</taxon>
    </lineage>
</organism>
<dbReference type="PANTHER" id="PTHR43283">
    <property type="entry name" value="BETA-LACTAMASE-RELATED"/>
    <property type="match status" value="1"/>
</dbReference>
<evidence type="ECO:0000259" key="1">
    <source>
        <dbReference type="Pfam" id="PF00144"/>
    </source>
</evidence>
<dbReference type="InterPro" id="IPR012338">
    <property type="entry name" value="Beta-lactam/transpept-like"/>
</dbReference>
<dbReference type="InterPro" id="IPR001466">
    <property type="entry name" value="Beta-lactam-related"/>
</dbReference>
<dbReference type="GO" id="GO:0016787">
    <property type="term" value="F:hydrolase activity"/>
    <property type="evidence" value="ECO:0007669"/>
    <property type="project" value="UniProtKB-KW"/>
</dbReference>
<proteinExistence type="predicted"/>
<keyword evidence="2" id="KW-0378">Hydrolase</keyword>
<accession>A0A7C1JY19</accession>
<name>A0A7C1JY19_9CHLR</name>
<evidence type="ECO:0000313" key="2">
    <source>
        <dbReference type="EMBL" id="HDX31530.1"/>
    </source>
</evidence>
<protein>
    <submittedName>
        <fullName evidence="2">Class A beta-lactamase-related serine hydrolase</fullName>
    </submittedName>
</protein>
<comment type="caution">
    <text evidence="2">The sequence shown here is derived from an EMBL/GenBank/DDBJ whole genome shotgun (WGS) entry which is preliminary data.</text>
</comment>
<gene>
    <name evidence="2" type="ORF">ENQ20_08540</name>
</gene>
<dbReference type="Pfam" id="PF00144">
    <property type="entry name" value="Beta-lactamase"/>
    <property type="match status" value="1"/>
</dbReference>
<reference evidence="2" key="1">
    <citation type="journal article" date="2020" name="mSystems">
        <title>Genome- and Community-Level Interaction Insights into Carbon Utilization and Element Cycling Functions of Hydrothermarchaeota in Hydrothermal Sediment.</title>
        <authorList>
            <person name="Zhou Z."/>
            <person name="Liu Y."/>
            <person name="Xu W."/>
            <person name="Pan J."/>
            <person name="Luo Z.H."/>
            <person name="Li M."/>
        </authorList>
    </citation>
    <scope>NUCLEOTIDE SEQUENCE [LARGE SCALE GENOMIC DNA]</scope>
    <source>
        <strain evidence="2">SpSt-289</strain>
    </source>
</reference>
<dbReference type="EMBL" id="DSMG01000084">
    <property type="protein sequence ID" value="HDX31530.1"/>
    <property type="molecule type" value="Genomic_DNA"/>
</dbReference>